<dbReference type="SUPFAM" id="SSF81383">
    <property type="entry name" value="F-box domain"/>
    <property type="match status" value="1"/>
</dbReference>
<proteinExistence type="predicted"/>
<accession>A0AAW1PZB9</accession>
<dbReference type="PROSITE" id="PS50181">
    <property type="entry name" value="FBOX"/>
    <property type="match status" value="1"/>
</dbReference>
<dbReference type="InterPro" id="IPR001810">
    <property type="entry name" value="F-box_dom"/>
</dbReference>
<dbReference type="Gene3D" id="1.20.1280.50">
    <property type="match status" value="1"/>
</dbReference>
<dbReference type="Pfam" id="PF12937">
    <property type="entry name" value="F-box-like"/>
    <property type="match status" value="1"/>
</dbReference>
<protein>
    <recommendedName>
        <fullName evidence="1">F-box domain-containing protein</fullName>
    </recommendedName>
</protein>
<comment type="caution">
    <text evidence="2">The sequence shown here is derived from an EMBL/GenBank/DDBJ whole genome shotgun (WGS) entry which is preliminary data.</text>
</comment>
<evidence type="ECO:0000313" key="2">
    <source>
        <dbReference type="EMBL" id="KAK9815145.1"/>
    </source>
</evidence>
<reference evidence="2 3" key="1">
    <citation type="journal article" date="2024" name="Nat. Commun.">
        <title>Phylogenomics reveals the evolutionary origins of lichenization in chlorophyte algae.</title>
        <authorList>
            <person name="Puginier C."/>
            <person name="Libourel C."/>
            <person name="Otte J."/>
            <person name="Skaloud P."/>
            <person name="Haon M."/>
            <person name="Grisel S."/>
            <person name="Petersen M."/>
            <person name="Berrin J.G."/>
            <person name="Delaux P.M."/>
            <person name="Dal Grande F."/>
            <person name="Keller J."/>
        </authorList>
    </citation>
    <scope>NUCLEOTIDE SEQUENCE [LARGE SCALE GENOMIC DNA]</scope>
    <source>
        <strain evidence="2 3">SAG 2036</strain>
    </source>
</reference>
<evidence type="ECO:0000259" key="1">
    <source>
        <dbReference type="PROSITE" id="PS50181"/>
    </source>
</evidence>
<sequence>MQGPECRSSSDGPDWSQLPSELLARIFKLQTQNDRLRAESCCRSWLQVLRSPQGSAVWGSMTIELDELRSRLLRNGAVKFESQLYLPVCQWLKVHASGLESLVLTTTDFDIDDVDDQDRMVKEITQGCAMLVASFARLSAQLHVDLRYKPLIWHV</sequence>
<dbReference type="InterPro" id="IPR036047">
    <property type="entry name" value="F-box-like_dom_sf"/>
</dbReference>
<keyword evidence="3" id="KW-1185">Reference proteome</keyword>
<gene>
    <name evidence="2" type="ORF">WJX73_008760</name>
</gene>
<dbReference type="AlphaFoldDB" id="A0AAW1PZB9"/>
<dbReference type="EMBL" id="JALJOQ010000001">
    <property type="protein sequence ID" value="KAK9815145.1"/>
    <property type="molecule type" value="Genomic_DNA"/>
</dbReference>
<name>A0AAW1PZB9_9CHLO</name>
<feature type="domain" description="F-box" evidence="1">
    <location>
        <begin position="12"/>
        <end position="61"/>
    </location>
</feature>
<evidence type="ECO:0000313" key="3">
    <source>
        <dbReference type="Proteomes" id="UP001465755"/>
    </source>
</evidence>
<organism evidence="2 3">
    <name type="scientific">Symbiochloris irregularis</name>
    <dbReference type="NCBI Taxonomy" id="706552"/>
    <lineage>
        <taxon>Eukaryota</taxon>
        <taxon>Viridiplantae</taxon>
        <taxon>Chlorophyta</taxon>
        <taxon>core chlorophytes</taxon>
        <taxon>Trebouxiophyceae</taxon>
        <taxon>Trebouxiales</taxon>
        <taxon>Trebouxiaceae</taxon>
        <taxon>Symbiochloris</taxon>
    </lineage>
</organism>
<dbReference type="Proteomes" id="UP001465755">
    <property type="component" value="Unassembled WGS sequence"/>
</dbReference>